<dbReference type="PANTHER" id="PTHR34385:SF1">
    <property type="entry name" value="PEPTIDOGLYCAN L-ALANYL-D-GLUTAMATE ENDOPEPTIDASE CWLK"/>
    <property type="match status" value="1"/>
</dbReference>
<dbReference type="GO" id="GO:0006508">
    <property type="term" value="P:proteolysis"/>
    <property type="evidence" value="ECO:0007669"/>
    <property type="project" value="InterPro"/>
</dbReference>
<feature type="domain" description="D-alanyl-D-alanine carboxypeptidase-like core" evidence="3">
    <location>
        <begin position="130"/>
        <end position="259"/>
    </location>
</feature>
<dbReference type="AlphaFoldDB" id="A0A9X4ANM7"/>
<dbReference type="InterPro" id="IPR009045">
    <property type="entry name" value="Zn_M74/Hedgehog-like"/>
</dbReference>
<evidence type="ECO:0000259" key="3">
    <source>
        <dbReference type="Pfam" id="PF02557"/>
    </source>
</evidence>
<dbReference type="Gene3D" id="3.30.1380.10">
    <property type="match status" value="1"/>
</dbReference>
<dbReference type="GO" id="GO:0008233">
    <property type="term" value="F:peptidase activity"/>
    <property type="evidence" value="ECO:0007669"/>
    <property type="project" value="InterPro"/>
</dbReference>
<protein>
    <submittedName>
        <fullName evidence="4">M15 family metallopeptidase</fullName>
    </submittedName>
</protein>
<evidence type="ECO:0000256" key="1">
    <source>
        <dbReference type="SAM" id="MobiDB-lite"/>
    </source>
</evidence>
<dbReference type="EMBL" id="JAMQKB010000007">
    <property type="protein sequence ID" value="MDC3424688.1"/>
    <property type="molecule type" value="Genomic_DNA"/>
</dbReference>
<feature type="compositionally biased region" description="Basic and acidic residues" evidence="1">
    <location>
        <begin position="54"/>
        <end position="78"/>
    </location>
</feature>
<keyword evidence="2" id="KW-0732">Signal</keyword>
<dbReference type="PROSITE" id="PS51257">
    <property type="entry name" value="PROKAR_LIPOPROTEIN"/>
    <property type="match status" value="1"/>
</dbReference>
<feature type="region of interest" description="Disordered" evidence="1">
    <location>
        <begin position="24"/>
        <end position="89"/>
    </location>
</feature>
<dbReference type="SUPFAM" id="SSF55166">
    <property type="entry name" value="Hedgehog/DD-peptidase"/>
    <property type="match status" value="1"/>
</dbReference>
<feature type="chain" id="PRO_5040853686" evidence="2">
    <location>
        <begin position="29"/>
        <end position="281"/>
    </location>
</feature>
<dbReference type="InterPro" id="IPR058193">
    <property type="entry name" value="VanY/YodJ_core_dom"/>
</dbReference>
<comment type="caution">
    <text evidence="4">The sequence shown here is derived from an EMBL/GenBank/DDBJ whole genome shotgun (WGS) entry which is preliminary data.</text>
</comment>
<evidence type="ECO:0000256" key="2">
    <source>
        <dbReference type="SAM" id="SignalP"/>
    </source>
</evidence>
<sequence length="281" mass="31902">MKRSYILLLLLSLFVLLVACQQSSTNNANQEDNKNKEDETESKVDSNDPTEDSNDSKEAEQDKKDNTEQREDQNKDVQEETTEDGMVVVNTPNSLEVVVNKQRTLPEGFTPKNLMVPNVPFSFDEDNPKKQLRQEAAKALEALFAGAEQDGVDLVAASGFRSYQRQKEIYNYNVQTRGKEEADKFSARPGTSEHQTGLAMDVTSAEAAFALEQTFKQTKAGSWLSENAYRFGFVIRYPEGKSEITGYSYEPWHIRYVGDKTIAKEMYNQNLTLEEYFDLIP</sequence>
<proteinExistence type="predicted"/>
<dbReference type="CDD" id="cd14852">
    <property type="entry name" value="LD-carboxypeptidase"/>
    <property type="match status" value="1"/>
</dbReference>
<dbReference type="InterPro" id="IPR003709">
    <property type="entry name" value="VanY-like_core_dom"/>
</dbReference>
<keyword evidence="5" id="KW-1185">Reference proteome</keyword>
<name>A0A9X4ANM7_9BACI</name>
<dbReference type="RefSeq" id="WP_272436488.1">
    <property type="nucleotide sequence ID" value="NZ_JAMQKB010000007.1"/>
</dbReference>
<dbReference type="InterPro" id="IPR052179">
    <property type="entry name" value="DD-CPase-like"/>
</dbReference>
<dbReference type="Proteomes" id="UP001145050">
    <property type="component" value="Unassembled WGS sequence"/>
</dbReference>
<reference evidence="4" key="1">
    <citation type="submission" date="2022-06" db="EMBL/GenBank/DDBJ databases">
        <title>Aquibacillus sp. a new bacterium isolated from soil saline samples.</title>
        <authorList>
            <person name="Galisteo C."/>
            <person name="De La Haba R."/>
            <person name="Sanchez-Porro C."/>
            <person name="Ventosa A."/>
        </authorList>
    </citation>
    <scope>NUCLEOTIDE SEQUENCE</scope>
    <source>
        <strain evidence="4">3ASR75-11</strain>
    </source>
</reference>
<gene>
    <name evidence="4" type="ORF">NC797_09215</name>
</gene>
<feature type="signal peptide" evidence="2">
    <location>
        <begin position="1"/>
        <end position="28"/>
    </location>
</feature>
<evidence type="ECO:0000313" key="5">
    <source>
        <dbReference type="Proteomes" id="UP001145050"/>
    </source>
</evidence>
<accession>A0A9X4ANM7</accession>
<feature type="compositionally biased region" description="Basic and acidic residues" evidence="1">
    <location>
        <begin position="31"/>
        <end position="46"/>
    </location>
</feature>
<dbReference type="Pfam" id="PF02557">
    <property type="entry name" value="VanY"/>
    <property type="match status" value="1"/>
</dbReference>
<dbReference type="PANTHER" id="PTHR34385">
    <property type="entry name" value="D-ALANYL-D-ALANINE CARBOXYPEPTIDASE"/>
    <property type="match status" value="1"/>
</dbReference>
<organism evidence="4 5">
    <name type="scientific">Terrihalobacillus insolitus</name>
    <dbReference type="NCBI Taxonomy" id="2950438"/>
    <lineage>
        <taxon>Bacteria</taxon>
        <taxon>Bacillati</taxon>
        <taxon>Bacillota</taxon>
        <taxon>Bacilli</taxon>
        <taxon>Bacillales</taxon>
        <taxon>Bacillaceae</taxon>
        <taxon>Terrihalobacillus</taxon>
    </lineage>
</organism>
<evidence type="ECO:0000313" key="4">
    <source>
        <dbReference type="EMBL" id="MDC3424688.1"/>
    </source>
</evidence>